<dbReference type="AlphaFoldDB" id="A0A0T5X888"/>
<sequence>MTANAKWLTPVVTAFDERGYIDFEVNARIYDYLIKNGIDGVVIMGSCGEFFYMNHKEKKSLLEYAIKHINKRIKVIISSGSMLIDEQIDIINCAHDAGADAVMVMSPYYFNLPKDSIYSYYNTIAKSTEANIYIYNFPDRTGYDVTPEITLELVRNNHNIVGYKDSVTQIGHTRAIINTVCDEYPDFEVYSGYDEFFAHNIMSGGAGAVGGISNFASEICVEWRDAVNKRDSENVVALQKIIDELMYVYDIEPYFIPMIKAAMILSGLQLEEYCRFPFTPPLKRSLDKLQKLIQKQKLVFASISNINNPTA</sequence>
<proteinExistence type="inferred from homology"/>
<keyword evidence="1 2" id="KW-0456">Lyase</keyword>
<dbReference type="GO" id="GO:0005829">
    <property type="term" value="C:cytosol"/>
    <property type="evidence" value="ECO:0007669"/>
    <property type="project" value="TreeGrafter"/>
</dbReference>
<evidence type="ECO:0000256" key="1">
    <source>
        <dbReference type="ARBA" id="ARBA00023239"/>
    </source>
</evidence>
<dbReference type="InterPro" id="IPR002220">
    <property type="entry name" value="DapA-like"/>
</dbReference>
<dbReference type="InterPro" id="IPR013785">
    <property type="entry name" value="Aldolase_TIM"/>
</dbReference>
<dbReference type="Gene3D" id="3.20.20.70">
    <property type="entry name" value="Aldolase class I"/>
    <property type="match status" value="1"/>
</dbReference>
<protein>
    <submittedName>
        <fullName evidence="5">Dihydrodipicolinate synthetase family protein</fullName>
    </submittedName>
</protein>
<dbReference type="OrthoDB" id="9771791at2"/>
<evidence type="ECO:0000256" key="4">
    <source>
        <dbReference type="PIRSR" id="PIRSR001365-2"/>
    </source>
</evidence>
<feature type="binding site" evidence="4">
    <location>
        <position position="209"/>
    </location>
    <ligand>
        <name>pyruvate</name>
        <dbReference type="ChEBI" id="CHEBI:15361"/>
    </ligand>
</feature>
<comment type="caution">
    <text evidence="5">The sequence shown here is derived from an EMBL/GenBank/DDBJ whole genome shotgun (WGS) entry which is preliminary data.</text>
</comment>
<dbReference type="PANTHER" id="PTHR12128:SF28">
    <property type="entry name" value="2-DEHYDRO-3-DEOXY-D-GLUCONATE ALDOLASE YAGE-RELATED"/>
    <property type="match status" value="1"/>
</dbReference>
<dbReference type="GO" id="GO:0016829">
    <property type="term" value="F:lyase activity"/>
    <property type="evidence" value="ECO:0007669"/>
    <property type="project" value="UniProtKB-KW"/>
</dbReference>
<dbReference type="Proteomes" id="UP000005273">
    <property type="component" value="Unassembled WGS sequence"/>
</dbReference>
<dbReference type="eggNOG" id="COG0329">
    <property type="taxonomic scope" value="Bacteria"/>
</dbReference>
<dbReference type="SMART" id="SM01130">
    <property type="entry name" value="DHDPS"/>
    <property type="match status" value="1"/>
</dbReference>
<evidence type="ECO:0000256" key="3">
    <source>
        <dbReference type="PIRSR" id="PIRSR001365-1"/>
    </source>
</evidence>
<gene>
    <name evidence="5" type="ORF">HMPREF1705_03189</name>
</gene>
<comment type="similarity">
    <text evidence="2">Belongs to the DapA family.</text>
</comment>
<feature type="active site" description="Proton donor/acceptor" evidence="3">
    <location>
        <position position="135"/>
    </location>
</feature>
<feature type="active site" description="Schiff-base intermediate with substrate" evidence="3">
    <location>
        <position position="164"/>
    </location>
</feature>
<organism evidence="5 6">
    <name type="scientific">Acetomicrobium hydrogeniformans ATCC BAA-1850</name>
    <dbReference type="NCBI Taxonomy" id="592015"/>
    <lineage>
        <taxon>Bacteria</taxon>
        <taxon>Thermotogati</taxon>
        <taxon>Synergistota</taxon>
        <taxon>Synergistia</taxon>
        <taxon>Synergistales</taxon>
        <taxon>Acetomicrobiaceae</taxon>
        <taxon>Acetomicrobium</taxon>
    </lineage>
</organism>
<evidence type="ECO:0000256" key="2">
    <source>
        <dbReference type="PIRNR" id="PIRNR001365"/>
    </source>
</evidence>
<dbReference type="Pfam" id="PF00701">
    <property type="entry name" value="DHDPS"/>
    <property type="match status" value="1"/>
</dbReference>
<reference evidence="6" key="1">
    <citation type="submission" date="2012-09" db="EMBL/GenBank/DDBJ databases">
        <authorList>
            <person name="Weinstock G."/>
            <person name="Sodergren E."/>
            <person name="Clifton S."/>
            <person name="Fulton L."/>
            <person name="Fulton B."/>
            <person name="Courtney L."/>
            <person name="Fronick C."/>
            <person name="Harrison M."/>
            <person name="Strong C."/>
            <person name="Farmer C."/>
            <person name="Delehaunty K."/>
            <person name="Markovic C."/>
            <person name="Hall O."/>
            <person name="Minx P."/>
            <person name="Tomlinson C."/>
            <person name="Mitreva M."/>
            <person name="Nelson J."/>
            <person name="Hou S."/>
            <person name="Wollam A."/>
            <person name="Pepin K.H."/>
            <person name="Johnson M."/>
            <person name="Bhonagiri V."/>
            <person name="Nash W.E."/>
            <person name="Suruliraj S."/>
            <person name="Warren W."/>
            <person name="Chinwalla A."/>
            <person name="Mardis E.R."/>
            <person name="Wilson R.K."/>
        </authorList>
    </citation>
    <scope>NUCLEOTIDE SEQUENCE [LARGE SCALE GENOMIC DNA]</scope>
    <source>
        <strain evidence="6">OS1</strain>
    </source>
</reference>
<accession>A0A0T5X888</accession>
<dbReference type="CDD" id="cd00408">
    <property type="entry name" value="DHDPS-like"/>
    <property type="match status" value="1"/>
</dbReference>
<dbReference type="PRINTS" id="PR00146">
    <property type="entry name" value="DHPICSNTHASE"/>
</dbReference>
<name>A0A0T5X888_9BACT</name>
<dbReference type="SUPFAM" id="SSF51569">
    <property type="entry name" value="Aldolase"/>
    <property type="match status" value="1"/>
</dbReference>
<evidence type="ECO:0000313" key="6">
    <source>
        <dbReference type="Proteomes" id="UP000005273"/>
    </source>
</evidence>
<dbReference type="RefSeq" id="WP_009200624.1">
    <property type="nucleotide sequence ID" value="NZ_ACJX03000001.1"/>
</dbReference>
<dbReference type="EMBL" id="ACJX03000001">
    <property type="protein sequence ID" value="KRT34496.1"/>
    <property type="molecule type" value="Genomic_DNA"/>
</dbReference>
<keyword evidence="6" id="KW-1185">Reference proteome</keyword>
<dbReference type="PANTHER" id="PTHR12128">
    <property type="entry name" value="DIHYDRODIPICOLINATE SYNTHASE"/>
    <property type="match status" value="1"/>
</dbReference>
<dbReference type="STRING" id="592015.HMPREF1705_03189"/>
<dbReference type="PIRSF" id="PIRSF001365">
    <property type="entry name" value="DHDPS"/>
    <property type="match status" value="1"/>
</dbReference>
<evidence type="ECO:0000313" key="5">
    <source>
        <dbReference type="EMBL" id="KRT34496.1"/>
    </source>
</evidence>